<dbReference type="SUPFAM" id="SSF57667">
    <property type="entry name" value="beta-beta-alpha zinc fingers"/>
    <property type="match status" value="3"/>
</dbReference>
<evidence type="ECO:0000259" key="2">
    <source>
        <dbReference type="PROSITE" id="PS00028"/>
    </source>
</evidence>
<organism evidence="4">
    <name type="scientific">Perkinsus marinus (strain ATCC 50983 / TXsc)</name>
    <dbReference type="NCBI Taxonomy" id="423536"/>
    <lineage>
        <taxon>Eukaryota</taxon>
        <taxon>Sar</taxon>
        <taxon>Alveolata</taxon>
        <taxon>Perkinsozoa</taxon>
        <taxon>Perkinsea</taxon>
        <taxon>Perkinsida</taxon>
        <taxon>Perkinsidae</taxon>
        <taxon>Perkinsus</taxon>
    </lineage>
</organism>
<evidence type="ECO:0000313" key="3">
    <source>
        <dbReference type="EMBL" id="EER08577.1"/>
    </source>
</evidence>
<dbReference type="OMA" id="AKSHCIS"/>
<feature type="domain" description="C2H2-type" evidence="2">
    <location>
        <begin position="355"/>
        <end position="377"/>
    </location>
</feature>
<protein>
    <recommendedName>
        <fullName evidence="2">C2H2-type domain-containing protein</fullName>
    </recommendedName>
</protein>
<feature type="region of interest" description="Disordered" evidence="1">
    <location>
        <begin position="245"/>
        <end position="273"/>
    </location>
</feature>
<dbReference type="SMART" id="SM00451">
    <property type="entry name" value="ZnF_U1"/>
    <property type="match status" value="4"/>
</dbReference>
<feature type="region of interest" description="Disordered" evidence="1">
    <location>
        <begin position="76"/>
        <end position="118"/>
    </location>
</feature>
<dbReference type="SMART" id="SM00355">
    <property type="entry name" value="ZnF_C2H2"/>
    <property type="match status" value="4"/>
</dbReference>
<dbReference type="AlphaFoldDB" id="C5L3J8"/>
<dbReference type="RefSeq" id="XP_002776761.1">
    <property type="nucleotide sequence ID" value="XM_002776715.1"/>
</dbReference>
<proteinExistence type="predicted"/>
<dbReference type="OrthoDB" id="431433at2759"/>
<reference evidence="3 4" key="1">
    <citation type="submission" date="2008-07" db="EMBL/GenBank/DDBJ databases">
        <authorList>
            <person name="El-Sayed N."/>
            <person name="Caler E."/>
            <person name="Inman J."/>
            <person name="Amedeo P."/>
            <person name="Hass B."/>
            <person name="Wortman J."/>
        </authorList>
    </citation>
    <scope>NUCLEOTIDE SEQUENCE [LARGE SCALE GENOMIC DNA]</scope>
    <source>
        <strain evidence="4">ATCC 50983 / TXsc</strain>
    </source>
</reference>
<dbReference type="GeneID" id="9042189"/>
<sequence>MVMCRYGSLGACIESLCTEEADFDASTRFEALDFAAIIEQVGMTQKEGRRLFRILDTQRVGVVALEDLALAVAGKLPRRRSSVGSPRPHPRRRASASPSVDSGRKGSAGTMAQPSTAVPTVKNPVVQCKVNPPSVPMAPQSGTSEIYLVMNPQGKYCGSIVDAEDWPKHLRHEHHTRRVAAHYRAEQRESVRKYPDGQFLMDSNYIEIGQDNYFRCTLCNKKAYGFDMIIESHCTSDKHKRAVEWAARSSPPPTDRRFGRDATPGDSSNEEGEFMRAQRLKKDEEGWIVCTLCNKKFFEIESAKSHCISNKHVENVKWDDDNRRLYSPELGKLTADGHDFVQSNYLEMNGTMFSCPLCDKQFYDIGETRVHCDAKAHIKAVKWKNSDNTEKTDDPDYNAAYKKQFYRTEDGQEVATVAGVIGSGEDDAPCNYPNELVNQGYLRCETCDTNLLSWDRWKEHLNSKKHLRRRAALDEEYVCYWQKLHAGGVDYYYEHLSQIWQWGAVPDGRMRVKFCECL</sequence>
<dbReference type="InterPro" id="IPR036236">
    <property type="entry name" value="Znf_C2H2_sf"/>
</dbReference>
<gene>
    <name evidence="3" type="ORF">Pmar_PMAR017631</name>
</gene>
<dbReference type="GO" id="GO:0003676">
    <property type="term" value="F:nucleic acid binding"/>
    <property type="evidence" value="ECO:0007669"/>
    <property type="project" value="InterPro"/>
</dbReference>
<name>C5L3J8_PERM5</name>
<evidence type="ECO:0000256" key="1">
    <source>
        <dbReference type="SAM" id="MobiDB-lite"/>
    </source>
</evidence>
<dbReference type="Gene3D" id="3.30.160.60">
    <property type="entry name" value="Classic Zinc Finger"/>
    <property type="match status" value="1"/>
</dbReference>
<dbReference type="InParanoid" id="C5L3J8"/>
<dbReference type="Proteomes" id="UP000007800">
    <property type="component" value="Unassembled WGS sequence"/>
</dbReference>
<dbReference type="PROSITE" id="PS00028">
    <property type="entry name" value="ZINC_FINGER_C2H2_1"/>
    <property type="match status" value="2"/>
</dbReference>
<dbReference type="InterPro" id="IPR003604">
    <property type="entry name" value="Matrin/U1-like-C_Znf_C2H2"/>
</dbReference>
<feature type="domain" description="C2H2-type" evidence="2">
    <location>
        <begin position="290"/>
        <end position="312"/>
    </location>
</feature>
<accession>C5L3J8</accession>
<evidence type="ECO:0000313" key="4">
    <source>
        <dbReference type="Proteomes" id="UP000007800"/>
    </source>
</evidence>
<keyword evidence="4" id="KW-1185">Reference proteome</keyword>
<dbReference type="GO" id="GO:0008270">
    <property type="term" value="F:zinc ion binding"/>
    <property type="evidence" value="ECO:0007669"/>
    <property type="project" value="InterPro"/>
</dbReference>
<dbReference type="InterPro" id="IPR013087">
    <property type="entry name" value="Znf_C2H2_type"/>
</dbReference>
<dbReference type="Pfam" id="PF12874">
    <property type="entry name" value="zf-met"/>
    <property type="match status" value="1"/>
</dbReference>
<dbReference type="EMBL" id="GG678922">
    <property type="protein sequence ID" value="EER08577.1"/>
    <property type="molecule type" value="Genomic_DNA"/>
</dbReference>